<proteinExistence type="predicted"/>
<dbReference type="CDD" id="cd00093">
    <property type="entry name" value="HTH_XRE"/>
    <property type="match status" value="1"/>
</dbReference>
<gene>
    <name evidence="2" type="ORF">SAMN05421505_1402</name>
</gene>
<reference evidence="2 3" key="1">
    <citation type="submission" date="2016-10" db="EMBL/GenBank/DDBJ databases">
        <authorList>
            <person name="de Groot N.N."/>
        </authorList>
    </citation>
    <scope>NUCLEOTIDE SEQUENCE [LARGE SCALE GENOMIC DNA]</scope>
    <source>
        <strain evidence="2 3">CPCC 201354</strain>
    </source>
</reference>
<evidence type="ECO:0000259" key="1">
    <source>
        <dbReference type="PROSITE" id="PS50943"/>
    </source>
</evidence>
<protein>
    <submittedName>
        <fullName evidence="2">Helix-turn-helix domain-containing protein</fullName>
    </submittedName>
</protein>
<dbReference type="AlphaFoldDB" id="A0A1G8IXM2"/>
<dbReference type="SMART" id="SM00530">
    <property type="entry name" value="HTH_XRE"/>
    <property type="match status" value="1"/>
</dbReference>
<accession>A0A1G8IXM2</accession>
<name>A0A1G8IXM2_9ACTN</name>
<evidence type="ECO:0000313" key="3">
    <source>
        <dbReference type="Proteomes" id="UP000198923"/>
    </source>
</evidence>
<dbReference type="Gene3D" id="1.10.260.40">
    <property type="entry name" value="lambda repressor-like DNA-binding domains"/>
    <property type="match status" value="1"/>
</dbReference>
<dbReference type="EMBL" id="FNCN01000040">
    <property type="protein sequence ID" value="SDI23795.1"/>
    <property type="molecule type" value="Genomic_DNA"/>
</dbReference>
<dbReference type="InterPro" id="IPR001387">
    <property type="entry name" value="Cro/C1-type_HTH"/>
</dbReference>
<dbReference type="InterPro" id="IPR010982">
    <property type="entry name" value="Lambda_DNA-bd_dom_sf"/>
</dbReference>
<dbReference type="Pfam" id="PF13560">
    <property type="entry name" value="HTH_31"/>
    <property type="match status" value="1"/>
</dbReference>
<dbReference type="SUPFAM" id="SSF47413">
    <property type="entry name" value="lambda repressor-like DNA-binding domains"/>
    <property type="match status" value="1"/>
</dbReference>
<dbReference type="PROSITE" id="PS50943">
    <property type="entry name" value="HTH_CROC1"/>
    <property type="match status" value="1"/>
</dbReference>
<feature type="domain" description="HTH cro/C1-type" evidence="1">
    <location>
        <begin position="22"/>
        <end position="76"/>
    </location>
</feature>
<sequence>MAGIPGASPSEQAGWDLLGAQIKVLREANKLTLKQVAAHLHTSLSLVSKIECAQRRLPQESVEPLEQLFRAQGAILVGWQKIRRSNMNVNDGDISEADPTGNAGGMDEIRRKILAGGAGLAMGTAFGDSLTPLRELIDSRLGATRLADWEGRVWEYAKNYPMAELPDLASQIAADLAAIQGPAAGAPPYEALGWARLNARLTFLLAHTRNTCTGRTLEVCLWWETARRAAEQTGDPQMISAVHAFQANQALGERNPQVVTEHARAALRVADGRALPAAAEAVGTLAQISAARGDKESALDQLRAQEELFRRLPSETKSRPIRHDGWPEVRHGQMKVPTLTHLGHPGAEAACQEMLNGLRPRKWCTSLTWPQAWRP</sequence>
<dbReference type="RefSeq" id="WP_176955704.1">
    <property type="nucleotide sequence ID" value="NZ_FNCN01000040.1"/>
</dbReference>
<organism evidence="2 3">
    <name type="scientific">Sinosporangium album</name>
    <dbReference type="NCBI Taxonomy" id="504805"/>
    <lineage>
        <taxon>Bacteria</taxon>
        <taxon>Bacillati</taxon>
        <taxon>Actinomycetota</taxon>
        <taxon>Actinomycetes</taxon>
        <taxon>Streptosporangiales</taxon>
        <taxon>Streptosporangiaceae</taxon>
        <taxon>Sinosporangium</taxon>
    </lineage>
</organism>
<evidence type="ECO:0000313" key="2">
    <source>
        <dbReference type="EMBL" id="SDI23795.1"/>
    </source>
</evidence>
<dbReference type="Proteomes" id="UP000198923">
    <property type="component" value="Unassembled WGS sequence"/>
</dbReference>
<keyword evidence="3" id="KW-1185">Reference proteome</keyword>
<dbReference type="GO" id="GO:0003677">
    <property type="term" value="F:DNA binding"/>
    <property type="evidence" value="ECO:0007669"/>
    <property type="project" value="InterPro"/>
</dbReference>